<feature type="domain" description="Methyl-accepting transducer" evidence="8">
    <location>
        <begin position="267"/>
        <end position="503"/>
    </location>
</feature>
<dbReference type="SMART" id="SM00304">
    <property type="entry name" value="HAMP"/>
    <property type="match status" value="1"/>
</dbReference>
<evidence type="ECO:0000256" key="4">
    <source>
        <dbReference type="ARBA" id="ARBA00023224"/>
    </source>
</evidence>
<keyword evidence="7" id="KW-0812">Transmembrane</keyword>
<gene>
    <name evidence="10" type="ORF">J27TS8_40330</name>
</gene>
<dbReference type="InterPro" id="IPR003660">
    <property type="entry name" value="HAMP_dom"/>
</dbReference>
<evidence type="ECO:0000313" key="10">
    <source>
        <dbReference type="EMBL" id="GIN64040.1"/>
    </source>
</evidence>
<feature type="domain" description="HAMP" evidence="9">
    <location>
        <begin position="191"/>
        <end position="248"/>
    </location>
</feature>
<protein>
    <recommendedName>
        <fullName evidence="12">Methyl-accepting chemotaxis protein</fullName>
    </recommendedName>
</protein>
<dbReference type="EMBL" id="BORC01000010">
    <property type="protein sequence ID" value="GIN64040.1"/>
    <property type="molecule type" value="Genomic_DNA"/>
</dbReference>
<dbReference type="Pfam" id="PF00672">
    <property type="entry name" value="HAMP"/>
    <property type="match status" value="1"/>
</dbReference>
<dbReference type="SUPFAM" id="SSF58104">
    <property type="entry name" value="Methyl-accepting chemotaxis protein (MCP) signaling domain"/>
    <property type="match status" value="1"/>
</dbReference>
<dbReference type="Gene3D" id="1.10.287.950">
    <property type="entry name" value="Methyl-accepting chemotaxis protein"/>
    <property type="match status" value="1"/>
</dbReference>
<dbReference type="GO" id="GO:0007165">
    <property type="term" value="P:signal transduction"/>
    <property type="evidence" value="ECO:0007669"/>
    <property type="project" value="UniProtKB-KW"/>
</dbReference>
<comment type="similarity">
    <text evidence="5">Belongs to the methyl-accepting chemotaxis (MCP) protein family.</text>
</comment>
<organism evidence="10 11">
    <name type="scientific">Robertmurraya siralis</name>
    <dbReference type="NCBI Taxonomy" id="77777"/>
    <lineage>
        <taxon>Bacteria</taxon>
        <taxon>Bacillati</taxon>
        <taxon>Bacillota</taxon>
        <taxon>Bacilli</taxon>
        <taxon>Bacillales</taxon>
        <taxon>Bacillaceae</taxon>
        <taxon>Robertmurraya</taxon>
    </lineage>
</organism>
<evidence type="ECO:0008006" key="12">
    <source>
        <dbReference type="Google" id="ProtNLM"/>
    </source>
</evidence>
<dbReference type="CDD" id="cd06225">
    <property type="entry name" value="HAMP"/>
    <property type="match status" value="1"/>
</dbReference>
<keyword evidence="4 6" id="KW-0807">Transducer</keyword>
<feature type="transmembrane region" description="Helical" evidence="7">
    <location>
        <begin position="166"/>
        <end position="190"/>
    </location>
</feature>
<evidence type="ECO:0000259" key="9">
    <source>
        <dbReference type="PROSITE" id="PS50885"/>
    </source>
</evidence>
<dbReference type="RefSeq" id="WP_212934362.1">
    <property type="nucleotide sequence ID" value="NZ_BORC01000010.1"/>
</dbReference>
<comment type="caution">
    <text evidence="10">The sequence shown here is derived from an EMBL/GenBank/DDBJ whole genome shotgun (WGS) entry which is preliminary data.</text>
</comment>
<keyword evidence="7" id="KW-1133">Transmembrane helix</keyword>
<feature type="transmembrane region" description="Helical" evidence="7">
    <location>
        <begin position="7"/>
        <end position="30"/>
    </location>
</feature>
<dbReference type="Proteomes" id="UP000682111">
    <property type="component" value="Unassembled WGS sequence"/>
</dbReference>
<evidence type="ECO:0000256" key="2">
    <source>
        <dbReference type="ARBA" id="ARBA00022475"/>
    </source>
</evidence>
<dbReference type="Pfam" id="PF00015">
    <property type="entry name" value="MCPsignal"/>
    <property type="match status" value="1"/>
</dbReference>
<evidence type="ECO:0000256" key="1">
    <source>
        <dbReference type="ARBA" id="ARBA00004236"/>
    </source>
</evidence>
<evidence type="ECO:0000256" key="7">
    <source>
        <dbReference type="SAM" id="Phobius"/>
    </source>
</evidence>
<dbReference type="SMART" id="SM00283">
    <property type="entry name" value="MA"/>
    <property type="match status" value="1"/>
</dbReference>
<dbReference type="Gene3D" id="6.10.340.10">
    <property type="match status" value="1"/>
</dbReference>
<evidence type="ECO:0000259" key="8">
    <source>
        <dbReference type="PROSITE" id="PS50111"/>
    </source>
</evidence>
<name>A0A920BV69_9BACI</name>
<keyword evidence="3 7" id="KW-0472">Membrane</keyword>
<evidence type="ECO:0000313" key="11">
    <source>
        <dbReference type="Proteomes" id="UP000682111"/>
    </source>
</evidence>
<evidence type="ECO:0000256" key="5">
    <source>
        <dbReference type="ARBA" id="ARBA00029447"/>
    </source>
</evidence>
<dbReference type="PROSITE" id="PS50885">
    <property type="entry name" value="HAMP"/>
    <property type="match status" value="1"/>
</dbReference>
<dbReference type="InterPro" id="IPR004089">
    <property type="entry name" value="MCPsignal_dom"/>
</dbReference>
<evidence type="ECO:0000256" key="3">
    <source>
        <dbReference type="ARBA" id="ARBA00023136"/>
    </source>
</evidence>
<sequence length="553" mass="61211">MRLRERLLTIAIIPLILAVIVISTMIVQLINIQSSGENDVQILLEVEQLNGELAAVRQSLSNYTYNASEANKTEALNTFEKIHTRFEDLEAKMTETDQLQILAKAKEKFEALSTESNEAFEQNDVPTVKRQSLRTSGILNDIYLLDRLTDEWYQEMLQQTEKKINYVVIFSSISIVVMILLSVAASWLVARRITKPLNSVVQVANQIAAGDLSNQIELSDKNANSKFEIEQLNFAFASMINHLRGTVQSIDQIGDEVTTFTRDVSEQMRKLQEVSTQVAASTEELAKGSESISEDIQSTASLMTSMSQDFLHVQDESRLASEASLSAFQSVQQGRESLEKQGEIAQRLSLSTEEIACSVQDFTQFTDEINTAAQSVREIAEQTNLLALNAAIEAARAGEAGKGFAVVADEVRKLADDSTKATHLITTMVSNIMDGLQSIVKATDLGHELSTQQNQAKVETEHAFETIATDVTSIQEKLEELVRSIERSNKMSNQVTGSVENISAITEETAAGTEEISASTEDQLQAFEQVSQMVAKLRGMTETMQEELSKFKL</sequence>
<evidence type="ECO:0000256" key="6">
    <source>
        <dbReference type="PROSITE-ProRule" id="PRU00284"/>
    </source>
</evidence>
<keyword evidence="11" id="KW-1185">Reference proteome</keyword>
<accession>A0A920BV69</accession>
<dbReference type="PANTHER" id="PTHR32089">
    <property type="entry name" value="METHYL-ACCEPTING CHEMOTAXIS PROTEIN MCPB"/>
    <property type="match status" value="1"/>
</dbReference>
<dbReference type="AlphaFoldDB" id="A0A920BV69"/>
<proteinExistence type="inferred from homology"/>
<dbReference type="PROSITE" id="PS50111">
    <property type="entry name" value="CHEMOTAXIS_TRANSDUC_2"/>
    <property type="match status" value="1"/>
</dbReference>
<dbReference type="GO" id="GO:0005886">
    <property type="term" value="C:plasma membrane"/>
    <property type="evidence" value="ECO:0007669"/>
    <property type="project" value="UniProtKB-SubCell"/>
</dbReference>
<keyword evidence="2" id="KW-1003">Cell membrane</keyword>
<dbReference type="PANTHER" id="PTHR32089:SF112">
    <property type="entry name" value="LYSOZYME-LIKE PROTEIN-RELATED"/>
    <property type="match status" value="1"/>
</dbReference>
<comment type="subcellular location">
    <subcellularLocation>
        <location evidence="1">Cell membrane</location>
    </subcellularLocation>
</comment>
<reference evidence="10" key="1">
    <citation type="submission" date="2021-03" db="EMBL/GenBank/DDBJ databases">
        <title>Antimicrobial resistance genes in bacteria isolated from Japanese honey, and their potential for conferring macrolide and lincosamide resistance in the American foulbrood pathogen Paenibacillus larvae.</title>
        <authorList>
            <person name="Okamoto M."/>
            <person name="Kumagai M."/>
            <person name="Kanamori H."/>
            <person name="Takamatsu D."/>
        </authorList>
    </citation>
    <scope>NUCLEOTIDE SEQUENCE</scope>
    <source>
        <strain evidence="10">J27TS8</strain>
    </source>
</reference>